<organism evidence="1 2">
    <name type="scientific">Heyndrickxia oleronia</name>
    <dbReference type="NCBI Taxonomy" id="38875"/>
    <lineage>
        <taxon>Bacteria</taxon>
        <taxon>Bacillati</taxon>
        <taxon>Bacillota</taxon>
        <taxon>Bacilli</taxon>
        <taxon>Bacillales</taxon>
        <taxon>Bacillaceae</taxon>
        <taxon>Heyndrickxia</taxon>
    </lineage>
</organism>
<gene>
    <name evidence="1" type="ORF">BWZ43_22880</name>
</gene>
<reference evidence="1 2" key="1">
    <citation type="submission" date="2017-01" db="EMBL/GenBank/DDBJ databases">
        <title>Draft genome sequence of Bacillus oleronius.</title>
        <authorList>
            <person name="Allam M."/>
        </authorList>
    </citation>
    <scope>NUCLEOTIDE SEQUENCE [LARGE SCALE GENOMIC DNA]</scope>
    <source>
        <strain evidence="1 2">DSM 9356</strain>
    </source>
</reference>
<keyword evidence="2" id="KW-1185">Reference proteome</keyword>
<evidence type="ECO:0000313" key="2">
    <source>
        <dbReference type="Proteomes" id="UP000189761"/>
    </source>
</evidence>
<dbReference type="AlphaFoldDB" id="A0A8E2LDF7"/>
<protein>
    <submittedName>
        <fullName evidence="1">Uncharacterized protein</fullName>
    </submittedName>
</protein>
<proteinExistence type="predicted"/>
<sequence length="170" mass="19507">MNKFLLLIFGGLCIIVLAFSYKNWVSKGIAAEHNGRKIIAKIEQKEVEHKAAEIKKLIPDKNKKSPIVDFLRYRALSNNKVNLSIIGSNLVIESSTNFTFKGWESQLKSKLKSEYDELDNLEVKHYGFKSYSTSDFINSKKIDVVVKDNPDVIFIENFIINNYRQSISID</sequence>
<dbReference type="RefSeq" id="WP_139358226.1">
    <property type="nucleotide sequence ID" value="NZ_MTLA01000378.1"/>
</dbReference>
<evidence type="ECO:0000313" key="1">
    <source>
        <dbReference type="EMBL" id="OOP66069.1"/>
    </source>
</evidence>
<dbReference type="EMBL" id="MTLA01000378">
    <property type="protein sequence ID" value="OOP66069.1"/>
    <property type="molecule type" value="Genomic_DNA"/>
</dbReference>
<comment type="caution">
    <text evidence="1">The sequence shown here is derived from an EMBL/GenBank/DDBJ whole genome shotgun (WGS) entry which is preliminary data.</text>
</comment>
<feature type="non-terminal residue" evidence="1">
    <location>
        <position position="170"/>
    </location>
</feature>
<accession>A0A8E2LDF7</accession>
<dbReference type="Proteomes" id="UP000189761">
    <property type="component" value="Unassembled WGS sequence"/>
</dbReference>
<name>A0A8E2LDF7_9BACI</name>